<protein>
    <submittedName>
        <fullName evidence="1">Uncharacterized protein</fullName>
    </submittedName>
</protein>
<organism evidence="1 2">
    <name type="scientific">Actinomadura montaniterrae</name>
    <dbReference type="NCBI Taxonomy" id="1803903"/>
    <lineage>
        <taxon>Bacteria</taxon>
        <taxon>Bacillati</taxon>
        <taxon>Actinomycetota</taxon>
        <taxon>Actinomycetes</taxon>
        <taxon>Streptosporangiales</taxon>
        <taxon>Thermomonosporaceae</taxon>
        <taxon>Actinomadura</taxon>
    </lineage>
</organism>
<dbReference type="Proteomes" id="UP000483004">
    <property type="component" value="Unassembled WGS sequence"/>
</dbReference>
<keyword evidence="2" id="KW-1185">Reference proteome</keyword>
<dbReference type="EMBL" id="WBMR01000017">
    <property type="protein sequence ID" value="KAB2385953.1"/>
    <property type="molecule type" value="Genomic_DNA"/>
</dbReference>
<accession>A0A6L3W2Y8</accession>
<proteinExistence type="predicted"/>
<dbReference type="RefSeq" id="WP_151539564.1">
    <property type="nucleotide sequence ID" value="NZ_WBMR01000017.1"/>
</dbReference>
<sequence>MYTASATAVTVVRNETKTYKRSCRHAHLTEARAERCARHLEDELRELAGDHADRLTITRTVSRTGAQ</sequence>
<reference evidence="1 2" key="1">
    <citation type="submission" date="2019-09" db="EMBL/GenBank/DDBJ databases">
        <title>Actinomadura physcomitrii sp. nov., a novel actinomycete isolated from moss [Physcomitrium sphaericum (Ludw) Fuernr].</title>
        <authorList>
            <person name="Liu C."/>
            <person name="Zhuang X."/>
        </authorList>
    </citation>
    <scope>NUCLEOTIDE SEQUENCE [LARGE SCALE GENOMIC DNA]</scope>
    <source>
        <strain evidence="1 2">CYP1-1B</strain>
    </source>
</reference>
<evidence type="ECO:0000313" key="1">
    <source>
        <dbReference type="EMBL" id="KAB2385953.1"/>
    </source>
</evidence>
<evidence type="ECO:0000313" key="2">
    <source>
        <dbReference type="Proteomes" id="UP000483004"/>
    </source>
</evidence>
<comment type="caution">
    <text evidence="1">The sequence shown here is derived from an EMBL/GenBank/DDBJ whole genome shotgun (WGS) entry which is preliminary data.</text>
</comment>
<name>A0A6L3W2Y8_9ACTN</name>
<dbReference type="OrthoDB" id="9945140at2"/>
<gene>
    <name evidence="1" type="ORF">F9B16_09150</name>
</gene>
<dbReference type="AlphaFoldDB" id="A0A6L3W2Y8"/>